<dbReference type="AlphaFoldDB" id="A0A448WJL1"/>
<feature type="region of interest" description="Disordered" evidence="1">
    <location>
        <begin position="68"/>
        <end position="93"/>
    </location>
</feature>
<sequence>MSSQGGSGGSSSILGPASLLSGSPSISGVGVLSAGTGVSGIGATGAGLTRVFGDRSYLADPRFRRRRIATVTSPTPASSRDAETNETSSDELKMLSKVNDFGLDASASSLSSLSPTLPNKDCSSATQTSTSDNPTGLNYSSGSSAVSVVR</sequence>
<gene>
    <name evidence="2" type="ORF">PXEA_LOCUS6769</name>
</gene>
<organism evidence="2 3">
    <name type="scientific">Protopolystoma xenopodis</name>
    <dbReference type="NCBI Taxonomy" id="117903"/>
    <lineage>
        <taxon>Eukaryota</taxon>
        <taxon>Metazoa</taxon>
        <taxon>Spiralia</taxon>
        <taxon>Lophotrochozoa</taxon>
        <taxon>Platyhelminthes</taxon>
        <taxon>Monogenea</taxon>
        <taxon>Polyopisthocotylea</taxon>
        <taxon>Polystomatidea</taxon>
        <taxon>Polystomatidae</taxon>
        <taxon>Protopolystoma</taxon>
    </lineage>
</organism>
<dbReference type="Proteomes" id="UP000784294">
    <property type="component" value="Unassembled WGS sequence"/>
</dbReference>
<evidence type="ECO:0000313" key="2">
    <source>
        <dbReference type="EMBL" id="VEL13329.1"/>
    </source>
</evidence>
<accession>A0A448WJL1</accession>
<evidence type="ECO:0000313" key="3">
    <source>
        <dbReference type="Proteomes" id="UP000784294"/>
    </source>
</evidence>
<reference evidence="2" key="1">
    <citation type="submission" date="2018-11" db="EMBL/GenBank/DDBJ databases">
        <authorList>
            <consortium name="Pathogen Informatics"/>
        </authorList>
    </citation>
    <scope>NUCLEOTIDE SEQUENCE</scope>
</reference>
<protein>
    <submittedName>
        <fullName evidence="2">Uncharacterized protein</fullName>
    </submittedName>
</protein>
<proteinExistence type="predicted"/>
<dbReference type="EMBL" id="CAAALY010017445">
    <property type="protein sequence ID" value="VEL13329.1"/>
    <property type="molecule type" value="Genomic_DNA"/>
</dbReference>
<name>A0A448WJL1_9PLAT</name>
<feature type="region of interest" description="Disordered" evidence="1">
    <location>
        <begin position="109"/>
        <end position="150"/>
    </location>
</feature>
<comment type="caution">
    <text evidence="2">The sequence shown here is derived from an EMBL/GenBank/DDBJ whole genome shotgun (WGS) entry which is preliminary data.</text>
</comment>
<keyword evidence="3" id="KW-1185">Reference proteome</keyword>
<evidence type="ECO:0000256" key="1">
    <source>
        <dbReference type="SAM" id="MobiDB-lite"/>
    </source>
</evidence>
<feature type="compositionally biased region" description="Polar residues" evidence="1">
    <location>
        <begin position="115"/>
        <end position="150"/>
    </location>
</feature>